<dbReference type="GO" id="GO:0042276">
    <property type="term" value="P:error-prone translesion synthesis"/>
    <property type="evidence" value="ECO:0007669"/>
    <property type="project" value="TreeGrafter"/>
</dbReference>
<keyword evidence="16" id="KW-1185">Reference proteome</keyword>
<comment type="similarity">
    <text evidence="1 12">Belongs to the DNA polymerase type-Y family.</text>
</comment>
<dbReference type="SUPFAM" id="SSF100879">
    <property type="entry name" value="Lesion bypass DNA polymerase (Y-family), little finger domain"/>
    <property type="match status" value="1"/>
</dbReference>
<dbReference type="GO" id="GO:0000287">
    <property type="term" value="F:magnesium ion binding"/>
    <property type="evidence" value="ECO:0007669"/>
    <property type="project" value="UniProtKB-UniRule"/>
</dbReference>
<gene>
    <name evidence="12" type="primary">dinB</name>
    <name evidence="15" type="ordered locus">Deba_0865</name>
</gene>
<evidence type="ECO:0000256" key="8">
    <source>
        <dbReference type="ARBA" id="ARBA00022842"/>
    </source>
</evidence>
<keyword evidence="4 12" id="KW-0548">Nucleotidyltransferase</keyword>
<keyword evidence="6 12" id="KW-0479">Metal-binding</keyword>
<dbReference type="PROSITE" id="PS50173">
    <property type="entry name" value="UMUC"/>
    <property type="match status" value="1"/>
</dbReference>
<feature type="binding site" evidence="12">
    <location>
        <position position="26"/>
    </location>
    <ligand>
        <name>Mg(2+)</name>
        <dbReference type="ChEBI" id="CHEBI:18420"/>
    </ligand>
</feature>
<evidence type="ECO:0000313" key="15">
    <source>
        <dbReference type="EMBL" id="ADK84235.1"/>
    </source>
</evidence>
<evidence type="ECO:0000256" key="3">
    <source>
        <dbReference type="ARBA" id="ARBA00022679"/>
    </source>
</evidence>
<keyword evidence="10 12" id="KW-0234">DNA repair</keyword>
<dbReference type="NCBIfam" id="NF002677">
    <property type="entry name" value="PRK02406.1"/>
    <property type="match status" value="1"/>
</dbReference>
<keyword evidence="9 12" id="KW-0239">DNA-directed DNA polymerase</keyword>
<dbReference type="GO" id="GO:0009432">
    <property type="term" value="P:SOS response"/>
    <property type="evidence" value="ECO:0007669"/>
    <property type="project" value="TreeGrafter"/>
</dbReference>
<dbReference type="EMBL" id="CP002085">
    <property type="protein sequence ID" value="ADK84235.1"/>
    <property type="molecule type" value="Genomic_DNA"/>
</dbReference>
<dbReference type="Pfam" id="PF11799">
    <property type="entry name" value="IMS_C"/>
    <property type="match status" value="1"/>
</dbReference>
<dbReference type="Gene3D" id="3.40.1170.60">
    <property type="match status" value="1"/>
</dbReference>
<feature type="domain" description="UmuC" evidence="14">
    <location>
        <begin position="22"/>
        <end position="200"/>
    </location>
</feature>
<dbReference type="GO" id="GO:0003887">
    <property type="term" value="F:DNA-directed DNA polymerase activity"/>
    <property type="evidence" value="ECO:0007669"/>
    <property type="project" value="UniProtKB-UniRule"/>
</dbReference>
<dbReference type="GO" id="GO:0006261">
    <property type="term" value="P:DNA-templated DNA replication"/>
    <property type="evidence" value="ECO:0007669"/>
    <property type="project" value="UniProtKB-UniRule"/>
</dbReference>
<dbReference type="InterPro" id="IPR022880">
    <property type="entry name" value="DNApol_IV"/>
</dbReference>
<evidence type="ECO:0000256" key="10">
    <source>
        <dbReference type="ARBA" id="ARBA00023204"/>
    </source>
</evidence>
<dbReference type="Gene3D" id="1.10.150.20">
    <property type="entry name" value="5' to 3' exonuclease, C-terminal subdomain"/>
    <property type="match status" value="1"/>
</dbReference>
<evidence type="ECO:0000256" key="6">
    <source>
        <dbReference type="ARBA" id="ARBA00022723"/>
    </source>
</evidence>
<protein>
    <recommendedName>
        <fullName evidence="12">DNA polymerase IV</fullName>
        <shortName evidence="12">Pol IV</shortName>
        <ecNumber evidence="12">2.7.7.7</ecNumber>
    </recommendedName>
</protein>
<dbReference type="InterPro" id="IPR017961">
    <property type="entry name" value="DNA_pol_Y-fam_little_finger"/>
</dbReference>
<dbReference type="CDD" id="cd03586">
    <property type="entry name" value="PolY_Pol_IV_kappa"/>
    <property type="match status" value="1"/>
</dbReference>
<evidence type="ECO:0000256" key="9">
    <source>
        <dbReference type="ARBA" id="ARBA00022932"/>
    </source>
</evidence>
<keyword evidence="7 12" id="KW-0227">DNA damage</keyword>
<comment type="subunit">
    <text evidence="12">Monomer.</text>
</comment>
<keyword evidence="12" id="KW-0963">Cytoplasm</keyword>
<feature type="compositionally biased region" description="Basic and acidic residues" evidence="13">
    <location>
        <begin position="398"/>
        <end position="409"/>
    </location>
</feature>
<comment type="catalytic activity">
    <reaction evidence="11 12">
        <text>DNA(n) + a 2'-deoxyribonucleoside 5'-triphosphate = DNA(n+1) + diphosphate</text>
        <dbReference type="Rhea" id="RHEA:22508"/>
        <dbReference type="Rhea" id="RHEA-COMP:17339"/>
        <dbReference type="Rhea" id="RHEA-COMP:17340"/>
        <dbReference type="ChEBI" id="CHEBI:33019"/>
        <dbReference type="ChEBI" id="CHEBI:61560"/>
        <dbReference type="ChEBI" id="CHEBI:173112"/>
        <dbReference type="EC" id="2.7.7.7"/>
    </reaction>
</comment>
<evidence type="ECO:0000256" key="1">
    <source>
        <dbReference type="ARBA" id="ARBA00010945"/>
    </source>
</evidence>
<keyword evidence="12" id="KW-0238">DNA-binding</keyword>
<dbReference type="Gene3D" id="3.30.70.270">
    <property type="match status" value="1"/>
</dbReference>
<proteinExistence type="inferred from homology"/>
<dbReference type="eggNOG" id="COG0389">
    <property type="taxonomic scope" value="Bacteria"/>
</dbReference>
<dbReference type="EC" id="2.7.7.7" evidence="12"/>
<evidence type="ECO:0000313" key="16">
    <source>
        <dbReference type="Proteomes" id="UP000009047"/>
    </source>
</evidence>
<dbReference type="Gene3D" id="3.30.1490.100">
    <property type="entry name" value="DNA polymerase, Y-family, little finger domain"/>
    <property type="match status" value="1"/>
</dbReference>
<evidence type="ECO:0000256" key="2">
    <source>
        <dbReference type="ARBA" id="ARBA00022457"/>
    </source>
</evidence>
<dbReference type="InterPro" id="IPR050116">
    <property type="entry name" value="DNA_polymerase-Y"/>
</dbReference>
<keyword evidence="2 12" id="KW-0515">Mutator protein</keyword>
<dbReference type="HOGENOM" id="CLU_012348_1_2_7"/>
<evidence type="ECO:0000256" key="4">
    <source>
        <dbReference type="ARBA" id="ARBA00022695"/>
    </source>
</evidence>
<dbReference type="GO" id="GO:0003684">
    <property type="term" value="F:damaged DNA binding"/>
    <property type="evidence" value="ECO:0007669"/>
    <property type="project" value="InterPro"/>
</dbReference>
<evidence type="ECO:0000256" key="13">
    <source>
        <dbReference type="SAM" id="MobiDB-lite"/>
    </source>
</evidence>
<dbReference type="Pfam" id="PF00817">
    <property type="entry name" value="IMS"/>
    <property type="match status" value="1"/>
</dbReference>
<feature type="binding site" evidence="12">
    <location>
        <position position="120"/>
    </location>
    <ligand>
        <name>Mg(2+)</name>
        <dbReference type="ChEBI" id="CHEBI:18420"/>
    </ligand>
</feature>
<dbReference type="KEGG" id="dbr:Deba_0865"/>
<dbReference type="STRING" id="644282.Deba_0865"/>
<dbReference type="GO" id="GO:0005829">
    <property type="term" value="C:cytosol"/>
    <property type="evidence" value="ECO:0007669"/>
    <property type="project" value="TreeGrafter"/>
</dbReference>
<reference evidence="15 16" key="1">
    <citation type="journal article" date="2010" name="Stand. Genomic Sci.">
        <title>Complete genome sequence of Desulfarculus baarsii type strain (2st14).</title>
        <authorList>
            <person name="Sun H."/>
            <person name="Spring S."/>
            <person name="Lapidus A."/>
            <person name="Davenport K."/>
            <person name="Del Rio T.G."/>
            <person name="Tice H."/>
            <person name="Nolan M."/>
            <person name="Copeland A."/>
            <person name="Cheng J.F."/>
            <person name="Lucas S."/>
            <person name="Tapia R."/>
            <person name="Goodwin L."/>
            <person name="Pitluck S."/>
            <person name="Ivanova N."/>
            <person name="Pagani I."/>
            <person name="Mavromatis K."/>
            <person name="Ovchinnikova G."/>
            <person name="Pati A."/>
            <person name="Chen A."/>
            <person name="Palaniappan K."/>
            <person name="Hauser L."/>
            <person name="Chang Y.J."/>
            <person name="Jeffries C.D."/>
            <person name="Detter J.C."/>
            <person name="Han C."/>
            <person name="Rohde M."/>
            <person name="Brambilla E."/>
            <person name="Goker M."/>
            <person name="Woyke T."/>
            <person name="Bristow J."/>
            <person name="Eisen J.A."/>
            <person name="Markowitz V."/>
            <person name="Hugenholtz P."/>
            <person name="Kyrpides N.C."/>
            <person name="Klenk H.P."/>
            <person name="Land M."/>
        </authorList>
    </citation>
    <scope>NUCLEOTIDE SEQUENCE [LARGE SCALE GENOMIC DNA]</scope>
    <source>
        <strain evidence="16">ATCC 33931 / DSM 2075 / LMG 7858 / VKM B-1802 / 2st14</strain>
    </source>
</reference>
<dbReference type="GO" id="GO:0006281">
    <property type="term" value="P:DNA repair"/>
    <property type="evidence" value="ECO:0007669"/>
    <property type="project" value="UniProtKB-UniRule"/>
</dbReference>
<dbReference type="InterPro" id="IPR043502">
    <property type="entry name" value="DNA/RNA_pol_sf"/>
</dbReference>
<evidence type="ECO:0000256" key="12">
    <source>
        <dbReference type="HAMAP-Rule" id="MF_01113"/>
    </source>
</evidence>
<dbReference type="SUPFAM" id="SSF56672">
    <property type="entry name" value="DNA/RNA polymerases"/>
    <property type="match status" value="1"/>
</dbReference>
<keyword evidence="5 12" id="KW-0235">DNA replication</keyword>
<dbReference type="PANTHER" id="PTHR11076:SF33">
    <property type="entry name" value="DNA POLYMERASE KAPPA"/>
    <property type="match status" value="1"/>
</dbReference>
<dbReference type="InterPro" id="IPR043128">
    <property type="entry name" value="Rev_trsase/Diguanyl_cyclase"/>
</dbReference>
<dbReference type="Proteomes" id="UP000009047">
    <property type="component" value="Chromosome"/>
</dbReference>
<dbReference type="HAMAP" id="MF_01113">
    <property type="entry name" value="DNApol_IV"/>
    <property type="match status" value="1"/>
</dbReference>
<keyword evidence="8 12" id="KW-0460">Magnesium</keyword>
<evidence type="ECO:0000256" key="5">
    <source>
        <dbReference type="ARBA" id="ARBA00022705"/>
    </source>
</evidence>
<evidence type="ECO:0000256" key="11">
    <source>
        <dbReference type="ARBA" id="ARBA00049244"/>
    </source>
</evidence>
<comment type="subcellular location">
    <subcellularLocation>
        <location evidence="12">Cytoplasm</location>
    </subcellularLocation>
</comment>
<dbReference type="FunFam" id="3.30.1490.100:FF:000004">
    <property type="entry name" value="DNA polymerase IV"/>
    <property type="match status" value="1"/>
</dbReference>
<feature type="site" description="Substrate discrimination" evidence="12">
    <location>
        <position position="31"/>
    </location>
</feature>
<evidence type="ECO:0000259" key="14">
    <source>
        <dbReference type="PROSITE" id="PS50173"/>
    </source>
</evidence>
<sequence>MARFKKKGNSATNFTATPSRLIAHVDMDAFYAAVEAMDQPELAGLPLVVGGLGPRSVVSAASYEARAFGVRSAMPMGQALRLCPTAAVRPVRMARYRQVSGQVMDALAAFSPLVEQISVDEAFIDLSGCRRLWGPPRQAGLAIKAAVSRACGLSCSVGLAPARFLAKIASERDKPDGLTVVEDLEGFLRTIQLREVSGVGKKAQERLAALGLKRLVDLRPLRPELLERLFGSGGARMARLAWGDDPTPIEPRRPVKSLSHELTLDRDTADRELLAALLLDLGHKVARRLRDKGLAGQSLTLKLKTSDMAIVTRSTALGAPTNDGGRIVATARGLLAAYQGRGPFRLIGVGLGRLAPAGAGQGELFDAGRQKALARAEDEVRRRFGERAIQRAAQTPSLDHDEKLVHNDE</sequence>
<dbReference type="PANTHER" id="PTHR11076">
    <property type="entry name" value="DNA REPAIR POLYMERASE UMUC / TRANSFERASE FAMILY MEMBER"/>
    <property type="match status" value="1"/>
</dbReference>
<dbReference type="InterPro" id="IPR036775">
    <property type="entry name" value="DNA_pol_Y-fam_lit_finger_sf"/>
</dbReference>
<keyword evidence="3 12" id="KW-0808">Transferase</keyword>
<evidence type="ECO:0000256" key="7">
    <source>
        <dbReference type="ARBA" id="ARBA00022763"/>
    </source>
</evidence>
<name>E1QF99_DESB2</name>
<feature type="active site" evidence="12">
    <location>
        <position position="121"/>
    </location>
</feature>
<comment type="cofactor">
    <cofactor evidence="12">
        <name>Mg(2+)</name>
        <dbReference type="ChEBI" id="CHEBI:18420"/>
    </cofactor>
    <text evidence="12">Binds 2 magnesium ions per subunit.</text>
</comment>
<comment type="function">
    <text evidence="12">Poorly processive, error-prone DNA polymerase involved in untargeted mutagenesis. Copies undamaged DNA at stalled replication forks, which arise in vivo from mismatched or misaligned primer ends. These misaligned primers can be extended by PolIV. Exhibits no 3'-5' exonuclease (proofreading) activity. May be involved in translesional synthesis, in conjunction with the beta clamp from PolIII.</text>
</comment>
<accession>E1QF99</accession>
<organism evidence="15 16">
    <name type="scientific">Desulfarculus baarsii (strain ATCC 33931 / DSM 2075 / LMG 7858 / VKM B-1802 / 2st14)</name>
    <dbReference type="NCBI Taxonomy" id="644282"/>
    <lineage>
        <taxon>Bacteria</taxon>
        <taxon>Pseudomonadati</taxon>
        <taxon>Thermodesulfobacteriota</taxon>
        <taxon>Desulfarculia</taxon>
        <taxon>Desulfarculales</taxon>
        <taxon>Desulfarculaceae</taxon>
        <taxon>Desulfarculus</taxon>
    </lineage>
</organism>
<feature type="region of interest" description="Disordered" evidence="13">
    <location>
        <begin position="389"/>
        <end position="409"/>
    </location>
</feature>
<dbReference type="AlphaFoldDB" id="E1QF99"/>
<dbReference type="InterPro" id="IPR001126">
    <property type="entry name" value="UmuC"/>
</dbReference>